<keyword evidence="3 5" id="KW-0238">DNA-binding</keyword>
<comment type="caution">
    <text evidence="8">The sequence shown here is derived from an EMBL/GenBank/DDBJ whole genome shotgun (WGS) entry which is preliminary data.</text>
</comment>
<comment type="similarity">
    <text evidence="1">Belongs to the 'phage' integrase family.</text>
</comment>
<dbReference type="RefSeq" id="WP_060937386.1">
    <property type="nucleotide sequence ID" value="NZ_KQ959338.1"/>
</dbReference>
<accession>A0A133XQC8</accession>
<dbReference type="Gene3D" id="1.10.150.130">
    <property type="match status" value="1"/>
</dbReference>
<dbReference type="InterPro" id="IPR028259">
    <property type="entry name" value="AP2-like_int_N"/>
</dbReference>
<evidence type="ECO:0000256" key="5">
    <source>
        <dbReference type="PROSITE-ProRule" id="PRU01248"/>
    </source>
</evidence>
<dbReference type="PROSITE" id="PS51898">
    <property type="entry name" value="TYR_RECOMBINASE"/>
    <property type="match status" value="1"/>
</dbReference>
<dbReference type="InterPro" id="IPR013762">
    <property type="entry name" value="Integrase-like_cat_sf"/>
</dbReference>
<dbReference type="InterPro" id="IPR004107">
    <property type="entry name" value="Integrase_SAM-like_N"/>
</dbReference>
<dbReference type="Proteomes" id="UP000070422">
    <property type="component" value="Unassembled WGS sequence"/>
</dbReference>
<dbReference type="InterPro" id="IPR002104">
    <property type="entry name" value="Integrase_catalytic"/>
</dbReference>
<dbReference type="InterPro" id="IPR010998">
    <property type="entry name" value="Integrase_recombinase_N"/>
</dbReference>
<evidence type="ECO:0000256" key="2">
    <source>
        <dbReference type="ARBA" id="ARBA00022908"/>
    </source>
</evidence>
<reference evidence="8 9" key="1">
    <citation type="submission" date="2016-01" db="EMBL/GenBank/DDBJ databases">
        <authorList>
            <person name="Oliw E.H."/>
        </authorList>
    </citation>
    <scope>NUCLEOTIDE SEQUENCE [LARGE SCALE GENOMIC DNA]</scope>
    <source>
        <strain evidence="8 9">KA00635</strain>
    </source>
</reference>
<dbReference type="SUPFAM" id="SSF56349">
    <property type="entry name" value="DNA breaking-rejoining enzymes"/>
    <property type="match status" value="1"/>
</dbReference>
<dbReference type="PATRIC" id="fig|87541.4.peg.1759"/>
<dbReference type="PANTHER" id="PTHR30629">
    <property type="entry name" value="PROPHAGE INTEGRASE"/>
    <property type="match status" value="1"/>
</dbReference>
<proteinExistence type="inferred from homology"/>
<evidence type="ECO:0000256" key="4">
    <source>
        <dbReference type="ARBA" id="ARBA00023172"/>
    </source>
</evidence>
<organism evidence="8 9">
    <name type="scientific">Aerococcus christensenii</name>
    <dbReference type="NCBI Taxonomy" id="87541"/>
    <lineage>
        <taxon>Bacteria</taxon>
        <taxon>Bacillati</taxon>
        <taxon>Bacillota</taxon>
        <taxon>Bacilli</taxon>
        <taxon>Lactobacillales</taxon>
        <taxon>Aerococcaceae</taxon>
        <taxon>Aerococcus</taxon>
    </lineage>
</organism>
<keyword evidence="4" id="KW-0233">DNA recombination</keyword>
<evidence type="ECO:0000256" key="1">
    <source>
        <dbReference type="ARBA" id="ARBA00008857"/>
    </source>
</evidence>
<dbReference type="GO" id="GO:0015074">
    <property type="term" value="P:DNA integration"/>
    <property type="evidence" value="ECO:0007669"/>
    <property type="project" value="UniProtKB-KW"/>
</dbReference>
<dbReference type="OrthoDB" id="9803188at2"/>
<gene>
    <name evidence="8" type="ORF">HMPREF3187_01779</name>
</gene>
<dbReference type="EMBL" id="LSCQ01000103">
    <property type="protein sequence ID" value="KXB33136.1"/>
    <property type="molecule type" value="Genomic_DNA"/>
</dbReference>
<evidence type="ECO:0000259" key="6">
    <source>
        <dbReference type="PROSITE" id="PS51898"/>
    </source>
</evidence>
<name>A0A133XQC8_9LACT</name>
<dbReference type="PROSITE" id="PS51900">
    <property type="entry name" value="CB"/>
    <property type="match status" value="1"/>
</dbReference>
<dbReference type="Pfam" id="PF14659">
    <property type="entry name" value="Phage_int_SAM_3"/>
    <property type="match status" value="1"/>
</dbReference>
<dbReference type="AlphaFoldDB" id="A0A133XQC8"/>
<feature type="domain" description="Tyr recombinase" evidence="6">
    <location>
        <begin position="173"/>
        <end position="375"/>
    </location>
</feature>
<dbReference type="Pfam" id="PF00589">
    <property type="entry name" value="Phage_integrase"/>
    <property type="match status" value="1"/>
</dbReference>
<dbReference type="GO" id="GO:0006310">
    <property type="term" value="P:DNA recombination"/>
    <property type="evidence" value="ECO:0007669"/>
    <property type="project" value="UniProtKB-KW"/>
</dbReference>
<dbReference type="STRING" id="87541.AWM71_06700"/>
<dbReference type="CDD" id="cd01189">
    <property type="entry name" value="INT_ICEBs1_C_like"/>
    <property type="match status" value="1"/>
</dbReference>
<dbReference type="InterPro" id="IPR050808">
    <property type="entry name" value="Phage_Integrase"/>
</dbReference>
<dbReference type="PANTHER" id="PTHR30629:SF2">
    <property type="entry name" value="PROPHAGE INTEGRASE INTS-RELATED"/>
    <property type="match status" value="1"/>
</dbReference>
<feature type="domain" description="Core-binding (CB)" evidence="7">
    <location>
        <begin position="67"/>
        <end position="146"/>
    </location>
</feature>
<dbReference type="GO" id="GO:0003677">
    <property type="term" value="F:DNA binding"/>
    <property type="evidence" value="ECO:0007669"/>
    <property type="project" value="UniProtKB-UniRule"/>
</dbReference>
<dbReference type="InterPro" id="IPR044068">
    <property type="entry name" value="CB"/>
</dbReference>
<evidence type="ECO:0000259" key="7">
    <source>
        <dbReference type="PROSITE" id="PS51900"/>
    </source>
</evidence>
<dbReference type="InterPro" id="IPR011010">
    <property type="entry name" value="DNA_brk_join_enz"/>
</dbReference>
<protein>
    <submittedName>
        <fullName evidence="8">Site-specific recombinase, phage integrase family</fullName>
    </submittedName>
</protein>
<evidence type="ECO:0000313" key="9">
    <source>
        <dbReference type="Proteomes" id="UP000070422"/>
    </source>
</evidence>
<dbReference type="Gene3D" id="1.10.443.10">
    <property type="entry name" value="Intergrase catalytic core"/>
    <property type="match status" value="1"/>
</dbReference>
<evidence type="ECO:0000313" key="8">
    <source>
        <dbReference type="EMBL" id="KXB33136.1"/>
    </source>
</evidence>
<dbReference type="Pfam" id="PF14657">
    <property type="entry name" value="Arm-DNA-bind_4"/>
    <property type="match status" value="1"/>
</dbReference>
<sequence>MATFKQYENSKGKFWEVKAYLGKDEETGKQVQFTKRGFKTKKQAVDYFKQESRKFDSGLSLQNKNFITVAQLYHDWLEQYKLNVTKSTLRNTKTYFRLHILPPLGNILITKLQPKTIQKAVNEWHRKYKKHKKIFNYLKRVLQYGVTLDYIQSNPCSRVAIPKKKLQYDSPQREKDFYSKDELELFFNCLQQEDSLKWLCFFRILAFTGLRRGEALALTWEDINFKQSTITVNKAVKLGEQGLYIGDPKNQSSTRTLSVDSETMKTIRKWKTEQAKLFLKLGYNLLGSDEFIFRKESENFPINVASPRNFLARFCERNNLPMINIHGFRHTHCSLLFEAGVPMKDVKERMGHSDIKTTMNVYTHVTENSKKQSVQKFAKYINF</sequence>
<keyword evidence="2" id="KW-0229">DNA integration</keyword>
<evidence type="ECO:0000256" key="3">
    <source>
        <dbReference type="ARBA" id="ARBA00023125"/>
    </source>
</evidence>